<dbReference type="Proteomes" id="UP001305521">
    <property type="component" value="Chromosome"/>
</dbReference>
<keyword evidence="9" id="KW-1185">Reference proteome</keyword>
<dbReference type="RefSeq" id="WP_318651361.1">
    <property type="nucleotide sequence ID" value="NZ_CP137852.1"/>
</dbReference>
<dbReference type="PROSITE" id="PS00187">
    <property type="entry name" value="TPP_ENZYMES"/>
    <property type="match status" value="1"/>
</dbReference>
<evidence type="ECO:0000256" key="2">
    <source>
        <dbReference type="ARBA" id="ARBA00007812"/>
    </source>
</evidence>
<feature type="domain" description="Thiamine pyrophosphate enzyme TPP-binding" evidence="6">
    <location>
        <begin position="409"/>
        <end position="564"/>
    </location>
</feature>
<evidence type="ECO:0000259" key="5">
    <source>
        <dbReference type="Pfam" id="PF00205"/>
    </source>
</evidence>
<name>A0ABZ0PNV1_9PROT</name>
<dbReference type="CDD" id="cd07035">
    <property type="entry name" value="TPP_PYR_POX_like"/>
    <property type="match status" value="1"/>
</dbReference>
<keyword evidence="3 4" id="KW-0786">Thiamine pyrophosphate</keyword>
<dbReference type="CDD" id="cd00568">
    <property type="entry name" value="TPP_enzymes"/>
    <property type="match status" value="1"/>
</dbReference>
<comment type="cofactor">
    <cofactor evidence="1">
        <name>thiamine diphosphate</name>
        <dbReference type="ChEBI" id="CHEBI:58937"/>
    </cofactor>
</comment>
<dbReference type="PANTHER" id="PTHR18968:SF13">
    <property type="entry name" value="ACETOLACTATE SYNTHASE CATALYTIC SUBUNIT, MITOCHONDRIAL"/>
    <property type="match status" value="1"/>
</dbReference>
<dbReference type="InterPro" id="IPR011766">
    <property type="entry name" value="TPP_enzyme_TPP-bd"/>
</dbReference>
<dbReference type="SUPFAM" id="SSF52518">
    <property type="entry name" value="Thiamin diphosphate-binding fold (THDP-binding)"/>
    <property type="match status" value="2"/>
</dbReference>
<dbReference type="Pfam" id="PF02776">
    <property type="entry name" value="TPP_enzyme_N"/>
    <property type="match status" value="1"/>
</dbReference>
<accession>A0ABZ0PNV1</accession>
<dbReference type="Gene3D" id="3.40.50.1220">
    <property type="entry name" value="TPP-binding domain"/>
    <property type="match status" value="1"/>
</dbReference>
<dbReference type="Pfam" id="PF02775">
    <property type="entry name" value="TPP_enzyme_C"/>
    <property type="match status" value="1"/>
</dbReference>
<dbReference type="SUPFAM" id="SSF52467">
    <property type="entry name" value="DHS-like NAD/FAD-binding domain"/>
    <property type="match status" value="1"/>
</dbReference>
<dbReference type="EMBL" id="CP137852">
    <property type="protein sequence ID" value="WPB87408.1"/>
    <property type="molecule type" value="Genomic_DNA"/>
</dbReference>
<dbReference type="InterPro" id="IPR029035">
    <property type="entry name" value="DHS-like_NAD/FAD-binding_dom"/>
</dbReference>
<feature type="domain" description="Thiamine pyrophosphate enzyme central" evidence="5">
    <location>
        <begin position="207"/>
        <end position="342"/>
    </location>
</feature>
<evidence type="ECO:0000313" key="9">
    <source>
        <dbReference type="Proteomes" id="UP001305521"/>
    </source>
</evidence>
<evidence type="ECO:0000256" key="4">
    <source>
        <dbReference type="RuleBase" id="RU362132"/>
    </source>
</evidence>
<evidence type="ECO:0000256" key="3">
    <source>
        <dbReference type="ARBA" id="ARBA00023052"/>
    </source>
</evidence>
<gene>
    <name evidence="8" type="ORF">R9Z33_11095</name>
</gene>
<dbReference type="Gene3D" id="3.40.50.970">
    <property type="match status" value="2"/>
</dbReference>
<dbReference type="InterPro" id="IPR000399">
    <property type="entry name" value="TPP-bd_CS"/>
</dbReference>
<feature type="domain" description="Thiamine pyrophosphate enzyme N-terminal TPP-binding" evidence="7">
    <location>
        <begin position="10"/>
        <end position="122"/>
    </location>
</feature>
<reference evidence="8 9" key="1">
    <citation type="submission" date="2023-11" db="EMBL/GenBank/DDBJ databases">
        <title>Arctic aerobic anoxygenic photoheterotroph Sediminicoccus rosea KRV36 adapts its photosynthesis to long days of polar summer.</title>
        <authorList>
            <person name="Tomasch J."/>
            <person name="Kopejtka K."/>
            <person name="Bily T."/>
            <person name="Gardiner A.T."/>
            <person name="Gardian Z."/>
            <person name="Shivaramu S."/>
            <person name="Koblizek M."/>
            <person name="Engelhardt F."/>
            <person name="Kaftan D."/>
        </authorList>
    </citation>
    <scope>NUCLEOTIDE SEQUENCE [LARGE SCALE GENOMIC DNA]</scope>
    <source>
        <strain evidence="8 9">R-30</strain>
    </source>
</reference>
<organism evidence="8 9">
    <name type="scientific">Sediminicoccus rosea</name>
    <dbReference type="NCBI Taxonomy" id="1225128"/>
    <lineage>
        <taxon>Bacteria</taxon>
        <taxon>Pseudomonadati</taxon>
        <taxon>Pseudomonadota</taxon>
        <taxon>Alphaproteobacteria</taxon>
        <taxon>Acetobacterales</taxon>
        <taxon>Roseomonadaceae</taxon>
        <taxon>Sediminicoccus</taxon>
    </lineage>
</organism>
<evidence type="ECO:0000256" key="1">
    <source>
        <dbReference type="ARBA" id="ARBA00001964"/>
    </source>
</evidence>
<evidence type="ECO:0000259" key="7">
    <source>
        <dbReference type="Pfam" id="PF02776"/>
    </source>
</evidence>
<dbReference type="Pfam" id="PF00205">
    <property type="entry name" value="TPP_enzyme_M"/>
    <property type="match status" value="1"/>
</dbReference>
<dbReference type="PANTHER" id="PTHR18968">
    <property type="entry name" value="THIAMINE PYROPHOSPHATE ENZYMES"/>
    <property type="match status" value="1"/>
</dbReference>
<dbReference type="InterPro" id="IPR029061">
    <property type="entry name" value="THDP-binding"/>
</dbReference>
<sequence length="601" mass="64355">MDSQSRATLMNGADIIVDHLTKQGVPYLFGLCGHGITGFMDAAFKAQNRIKTISTHHEQTAGHMADAYYKVKGEPVATFTSCGPGSANLVVALAAAMMDSSAFLAITGNVPTGQFNRGPFQETGRHFQGDFPSVIRPYVKRSYQPMRADMVQLAVTQAWDQLTAGRPGPVNLDVPLNVFVEEASVVPSSTVKAVINGAPGNPKALCAALDMLLKATQPVIIAGQGVILGKACDALLAFAERTGIPVVTSPNGKGAIPDRHRLAFGAIGRNGAYAANDATRNADVILALGFSFDDRATSAWLDGYTLSIPPSKLIQIDIDPTEIGRNYPTEYGILGDAKASLELMLEMAEARTGGPREGGAWFDRLARGREVWREYQSSLALSDQMPLRPERLMAALSRAVPENAVVASDVGVHHNWIIQLMDTLRPRHLIHSWGFAAMGFATSGILGAKLAAPDRPCVAVVGDGSFLMTPHALATAVEYGIPVVWVVWNNSGFCSIRDIQHGMFGGRELATAFEIQRTGESYSPDFAMMAKSMGVASHRVTHAGELEDAIAMAVKANVPYLVEVPVDRDIRPIGTGSWDLPPLPNPEPNFLKALAARGITF</sequence>
<evidence type="ECO:0000259" key="6">
    <source>
        <dbReference type="Pfam" id="PF02775"/>
    </source>
</evidence>
<dbReference type="InterPro" id="IPR012001">
    <property type="entry name" value="Thiamin_PyroP_enz_TPP-bd_dom"/>
</dbReference>
<dbReference type="InterPro" id="IPR045229">
    <property type="entry name" value="TPP_enz"/>
</dbReference>
<comment type="similarity">
    <text evidence="2 4">Belongs to the TPP enzyme family.</text>
</comment>
<proteinExistence type="inferred from homology"/>
<dbReference type="InterPro" id="IPR012000">
    <property type="entry name" value="Thiamin_PyroP_enz_cen_dom"/>
</dbReference>
<evidence type="ECO:0000313" key="8">
    <source>
        <dbReference type="EMBL" id="WPB87408.1"/>
    </source>
</evidence>
<protein>
    <submittedName>
        <fullName evidence="8">Thiamine pyrophosphate-binding protein</fullName>
    </submittedName>
</protein>